<sequence>MDNEYWYDIDMRKGNSIKRLLAISIGEFRSDTLSTLPSAAIDRERVVRTFSKLNFRPTQEKAGILTKSDGRKLIMKFREKFAKDKAKTKVLVIYLKSHGGLHHTRGTMIHFSDEAIALWDLLDPLLQLEQLEGVPKMIIFEACRGEMSQFIPAGNSLPFSQSTVLHRRMDTILFAASPEAEKSFTPVANEEVSPFTESLCRSLLEDKSQDVFDLGININKQLKHFFPTVYYEDGTVIAHKLAPVMESCLTKHLRLLLPAELDD</sequence>
<dbReference type="AlphaFoldDB" id="E4WZA1"/>
<dbReference type="InterPro" id="IPR011600">
    <property type="entry name" value="Pept_C14_caspase"/>
</dbReference>
<evidence type="ECO:0000313" key="4">
    <source>
        <dbReference type="Proteomes" id="UP000001307"/>
    </source>
</evidence>
<organism evidence="3">
    <name type="scientific">Oikopleura dioica</name>
    <name type="common">Tunicate</name>
    <dbReference type="NCBI Taxonomy" id="34765"/>
    <lineage>
        <taxon>Eukaryota</taxon>
        <taxon>Metazoa</taxon>
        <taxon>Chordata</taxon>
        <taxon>Tunicata</taxon>
        <taxon>Appendicularia</taxon>
        <taxon>Copelata</taxon>
        <taxon>Oikopleuridae</taxon>
        <taxon>Oikopleura</taxon>
    </lineage>
</organism>
<protein>
    <recommendedName>
        <fullName evidence="2">Caspase family p20 domain-containing protein</fullName>
    </recommendedName>
</protein>
<keyword evidence="4" id="KW-1185">Reference proteome</keyword>
<accession>E4WZA1</accession>
<gene>
    <name evidence="3" type="ORF">GSOID_T00013253001</name>
</gene>
<dbReference type="InterPro" id="IPR015917">
    <property type="entry name" value="Pept_C14A"/>
</dbReference>
<dbReference type="EMBL" id="FN653019">
    <property type="protein sequence ID" value="CBY22496.1"/>
    <property type="molecule type" value="Genomic_DNA"/>
</dbReference>
<dbReference type="GO" id="GO:0004197">
    <property type="term" value="F:cysteine-type endopeptidase activity"/>
    <property type="evidence" value="ECO:0007669"/>
    <property type="project" value="InterPro"/>
</dbReference>
<dbReference type="InterPro" id="IPR029030">
    <property type="entry name" value="Caspase-like_dom_sf"/>
</dbReference>
<dbReference type="PANTHER" id="PTHR22576">
    <property type="entry name" value="MUCOSA ASSOCIATED LYMPHOID TISSUE LYMPHOMA TRANSLOCATION PROTEIN 1/PARACASPASE"/>
    <property type="match status" value="1"/>
</dbReference>
<dbReference type="GO" id="GO:0006508">
    <property type="term" value="P:proteolysis"/>
    <property type="evidence" value="ECO:0007669"/>
    <property type="project" value="InterPro"/>
</dbReference>
<dbReference type="InParanoid" id="E4WZA1"/>
<dbReference type="Pfam" id="PF00656">
    <property type="entry name" value="Peptidase_C14"/>
    <property type="match status" value="1"/>
</dbReference>
<dbReference type="Gene3D" id="3.40.50.1460">
    <property type="match status" value="1"/>
</dbReference>
<name>E4WZA1_OIKDI</name>
<proteinExistence type="inferred from homology"/>
<evidence type="ECO:0000259" key="2">
    <source>
        <dbReference type="PROSITE" id="PS50208"/>
    </source>
</evidence>
<feature type="domain" description="Caspase family p20" evidence="2">
    <location>
        <begin position="18"/>
        <end position="147"/>
    </location>
</feature>
<evidence type="ECO:0000313" key="3">
    <source>
        <dbReference type="EMBL" id="CBY22496.1"/>
    </source>
</evidence>
<dbReference type="PROSITE" id="PS50208">
    <property type="entry name" value="CASPASE_P20"/>
    <property type="match status" value="1"/>
</dbReference>
<dbReference type="SUPFAM" id="SSF52129">
    <property type="entry name" value="Caspase-like"/>
    <property type="match status" value="1"/>
</dbReference>
<dbReference type="InterPro" id="IPR052039">
    <property type="entry name" value="Caspase-related_regulators"/>
</dbReference>
<dbReference type="SMART" id="SM00115">
    <property type="entry name" value="CASc"/>
    <property type="match status" value="1"/>
</dbReference>
<dbReference type="InterPro" id="IPR001309">
    <property type="entry name" value="Pept_C14_p20"/>
</dbReference>
<evidence type="ECO:0000256" key="1">
    <source>
        <dbReference type="ARBA" id="ARBA00010134"/>
    </source>
</evidence>
<dbReference type="Proteomes" id="UP000001307">
    <property type="component" value="Unassembled WGS sequence"/>
</dbReference>
<dbReference type="OrthoDB" id="6097640at2759"/>
<reference evidence="3" key="1">
    <citation type="journal article" date="2010" name="Science">
        <title>Plasticity of animal genome architecture unmasked by rapid evolution of a pelagic tunicate.</title>
        <authorList>
            <person name="Denoeud F."/>
            <person name="Henriet S."/>
            <person name="Mungpakdee S."/>
            <person name="Aury J.M."/>
            <person name="Da Silva C."/>
            <person name="Brinkmann H."/>
            <person name="Mikhaleva J."/>
            <person name="Olsen L.C."/>
            <person name="Jubin C."/>
            <person name="Canestro C."/>
            <person name="Bouquet J.M."/>
            <person name="Danks G."/>
            <person name="Poulain J."/>
            <person name="Campsteijn C."/>
            <person name="Adamski M."/>
            <person name="Cross I."/>
            <person name="Yadetie F."/>
            <person name="Muffato M."/>
            <person name="Louis A."/>
            <person name="Butcher S."/>
            <person name="Tsagkogeorga G."/>
            <person name="Konrad A."/>
            <person name="Singh S."/>
            <person name="Jensen M.F."/>
            <person name="Cong E.H."/>
            <person name="Eikeseth-Otteraa H."/>
            <person name="Noel B."/>
            <person name="Anthouard V."/>
            <person name="Porcel B.M."/>
            <person name="Kachouri-Lafond R."/>
            <person name="Nishino A."/>
            <person name="Ugolini M."/>
            <person name="Chourrout P."/>
            <person name="Nishida H."/>
            <person name="Aasland R."/>
            <person name="Huzurbazar S."/>
            <person name="Westhof E."/>
            <person name="Delsuc F."/>
            <person name="Lehrach H."/>
            <person name="Reinhardt R."/>
            <person name="Weissenbach J."/>
            <person name="Roy S.W."/>
            <person name="Artiguenave F."/>
            <person name="Postlethwait J.H."/>
            <person name="Manak J.R."/>
            <person name="Thompson E.M."/>
            <person name="Jaillon O."/>
            <person name="Du Pasquier L."/>
            <person name="Boudinot P."/>
            <person name="Liberles D.A."/>
            <person name="Volff J.N."/>
            <person name="Philippe H."/>
            <person name="Lenhard B."/>
            <person name="Roest Crollius H."/>
            <person name="Wincker P."/>
            <person name="Chourrout D."/>
        </authorList>
    </citation>
    <scope>NUCLEOTIDE SEQUENCE [LARGE SCALE GENOMIC DNA]</scope>
</reference>
<dbReference type="PANTHER" id="PTHR22576:SF41">
    <property type="entry name" value="CASPASE 14, APOPTOSIS-RELATED CYSTEINE PEPTIDASE"/>
    <property type="match status" value="1"/>
</dbReference>
<comment type="similarity">
    <text evidence="1">Belongs to the peptidase C14A family.</text>
</comment>